<dbReference type="RefSeq" id="WP_213519411.1">
    <property type="nucleotide sequence ID" value="NZ_BOSE01000010.1"/>
</dbReference>
<dbReference type="Proteomes" id="UP000683139">
    <property type="component" value="Unassembled WGS sequence"/>
</dbReference>
<feature type="transmembrane region" description="Helical" evidence="1">
    <location>
        <begin position="207"/>
        <end position="225"/>
    </location>
</feature>
<comment type="caution">
    <text evidence="2">The sequence shown here is derived from an EMBL/GenBank/DDBJ whole genome shotgun (WGS) entry which is preliminary data.</text>
</comment>
<feature type="transmembrane region" description="Helical" evidence="1">
    <location>
        <begin position="278"/>
        <end position="298"/>
    </location>
</feature>
<proteinExistence type="predicted"/>
<protein>
    <submittedName>
        <fullName evidence="2">PTS sugar transporter</fullName>
    </submittedName>
</protein>
<feature type="transmembrane region" description="Helical" evidence="1">
    <location>
        <begin position="355"/>
        <end position="381"/>
    </location>
</feature>
<gene>
    <name evidence="2" type="ORF">J40TS1_43980</name>
</gene>
<keyword evidence="2" id="KW-0762">Sugar transport</keyword>
<feature type="transmembrane region" description="Helical" evidence="1">
    <location>
        <begin position="452"/>
        <end position="472"/>
    </location>
</feature>
<feature type="transmembrane region" description="Helical" evidence="1">
    <location>
        <begin position="393"/>
        <end position="415"/>
    </location>
</feature>
<evidence type="ECO:0000313" key="3">
    <source>
        <dbReference type="Proteomes" id="UP000683139"/>
    </source>
</evidence>
<dbReference type="AlphaFoldDB" id="A0A920CZC5"/>
<feature type="transmembrane region" description="Helical" evidence="1">
    <location>
        <begin position="421"/>
        <end position="440"/>
    </location>
</feature>
<name>A0A920CZC5_9BACL</name>
<keyword evidence="3" id="KW-1185">Reference proteome</keyword>
<accession>A0A920CZC5</accession>
<evidence type="ECO:0000313" key="2">
    <source>
        <dbReference type="EMBL" id="GIP18756.1"/>
    </source>
</evidence>
<evidence type="ECO:0000256" key="1">
    <source>
        <dbReference type="SAM" id="Phobius"/>
    </source>
</evidence>
<feature type="transmembrane region" description="Helical" evidence="1">
    <location>
        <begin position="492"/>
        <end position="512"/>
    </location>
</feature>
<keyword evidence="1" id="KW-1133">Transmembrane helix</keyword>
<feature type="transmembrane region" description="Helical" evidence="1">
    <location>
        <begin position="237"/>
        <end position="258"/>
    </location>
</feature>
<keyword evidence="1" id="KW-0472">Membrane</keyword>
<reference evidence="2" key="1">
    <citation type="submission" date="2021-03" db="EMBL/GenBank/DDBJ databases">
        <title>Antimicrobial resistance genes in bacteria isolated from Japanese honey, and their potential for conferring macrolide and lincosamide resistance in the American foulbrood pathogen Paenibacillus larvae.</title>
        <authorList>
            <person name="Okamoto M."/>
            <person name="Kumagai M."/>
            <person name="Kanamori H."/>
            <person name="Takamatsu D."/>
        </authorList>
    </citation>
    <scope>NUCLEOTIDE SEQUENCE</scope>
    <source>
        <strain evidence="2">J40TS1</strain>
    </source>
</reference>
<keyword evidence="1" id="KW-0812">Transmembrane</keyword>
<organism evidence="2 3">
    <name type="scientific">Paenibacillus montaniterrae</name>
    <dbReference type="NCBI Taxonomy" id="429341"/>
    <lineage>
        <taxon>Bacteria</taxon>
        <taxon>Bacillati</taxon>
        <taxon>Bacillota</taxon>
        <taxon>Bacilli</taxon>
        <taxon>Bacillales</taxon>
        <taxon>Paenibacillaceae</taxon>
        <taxon>Paenibacillus</taxon>
    </lineage>
</organism>
<feature type="transmembrane region" description="Helical" evidence="1">
    <location>
        <begin position="310"/>
        <end position="335"/>
    </location>
</feature>
<keyword evidence="2" id="KW-0813">Transport</keyword>
<dbReference type="EMBL" id="BOSE01000010">
    <property type="protein sequence ID" value="GIP18756.1"/>
    <property type="molecule type" value="Genomic_DNA"/>
</dbReference>
<sequence length="519" mass="53401">MNVAIIGSSGGNLFNLGGRQPDKLLGEIIAQCQSAQVQIAAIQFIAANESMDVAKGKTNASLFSYDAESQRIVQGDIMTLAEINILAKESDQKLAQLIETGLVDGLIVMSGDPEGANEQSILAAAAKGIPIVGTGGTSMALISSKGANVIATSGTTGTTNRTRAVSFLTSLCKYWKISYMPVLGHAQASSGEQTAPVSIWKRINFKGIMQASLPGFIAMAIILALGKIPGLSSLSGVFDLLIGALPVLIAVIAAKQISELDEVSIVAGVIAGILSSKGGIIGGMLGGILAGLLVHYLFTKCVQWRFPMTTVNIVAGGVAGLASGLVMYFLVSPLALQLGEWVKLLINAAIDFNPILAGVCAGLLIWPAIIAGVYHAAILPIVMLEMESTGNSFLGAIDMVGLVMVSAGITLANIIGPRDKGEAAVAAPGFLINIGFGTFVEAAYPFMFSNKVVFAGAIIASGIGGGFVGLFAVRGTAYVPSVVAPYLSDNPLGFVISMLAALLIAFVVTLVANKTVRVS</sequence>